<dbReference type="AlphaFoldDB" id="A0A2Z2NSF2"/>
<sequence>MEMGWSEEAGRSDSSEQSEPVDNKRLFDDHAAEATTGSALLINKPGAVPYARSMLA</sequence>
<keyword evidence="3" id="KW-1185">Reference proteome</keyword>
<dbReference type="Proteomes" id="UP000250079">
    <property type="component" value="Chromosome"/>
</dbReference>
<dbReference type="EMBL" id="CP018632">
    <property type="protein sequence ID" value="ASJ73435.1"/>
    <property type="molecule type" value="Genomic_DNA"/>
</dbReference>
<evidence type="ECO:0000313" key="2">
    <source>
        <dbReference type="EMBL" id="ASJ73435.1"/>
    </source>
</evidence>
<reference evidence="2 3" key="1">
    <citation type="submission" date="2016-12" db="EMBL/GenBank/DDBJ databases">
        <authorList>
            <person name="Song W.-J."/>
            <person name="Kurnit D.M."/>
        </authorList>
    </citation>
    <scope>NUCLEOTIDE SEQUENCE [LARGE SCALE GENOMIC DNA]</scope>
    <source>
        <strain evidence="2 3">IMCC3135</strain>
    </source>
</reference>
<evidence type="ECO:0000256" key="1">
    <source>
        <dbReference type="SAM" id="MobiDB-lite"/>
    </source>
</evidence>
<protein>
    <submittedName>
        <fullName evidence="2">Uncharacterized protein</fullName>
    </submittedName>
</protein>
<gene>
    <name evidence="2" type="ORF">IMCC3135_16765</name>
</gene>
<accession>A0A2Z2NSF2</accession>
<name>A0A2Z2NSF2_9GAMM</name>
<proteinExistence type="predicted"/>
<organism evidence="2 3">
    <name type="scientific">Granulosicoccus antarcticus IMCC3135</name>
    <dbReference type="NCBI Taxonomy" id="1192854"/>
    <lineage>
        <taxon>Bacteria</taxon>
        <taxon>Pseudomonadati</taxon>
        <taxon>Pseudomonadota</taxon>
        <taxon>Gammaproteobacteria</taxon>
        <taxon>Chromatiales</taxon>
        <taxon>Granulosicoccaceae</taxon>
        <taxon>Granulosicoccus</taxon>
    </lineage>
</organism>
<dbReference type="RefSeq" id="WP_157736048.1">
    <property type="nucleotide sequence ID" value="NZ_CP018632.1"/>
</dbReference>
<evidence type="ECO:0000313" key="3">
    <source>
        <dbReference type="Proteomes" id="UP000250079"/>
    </source>
</evidence>
<dbReference type="KEGG" id="gai:IMCC3135_16765"/>
<feature type="compositionally biased region" description="Basic and acidic residues" evidence="1">
    <location>
        <begin position="21"/>
        <end position="30"/>
    </location>
</feature>
<feature type="region of interest" description="Disordered" evidence="1">
    <location>
        <begin position="1"/>
        <end position="30"/>
    </location>
</feature>